<keyword evidence="2" id="KW-1185">Reference proteome</keyword>
<dbReference type="AlphaFoldDB" id="M5U3V9"/>
<dbReference type="PATRIC" id="fig|1263870.3.peg.2629"/>
<organism evidence="1 2">
    <name type="scientific">Rhodopirellula sallentina SM41</name>
    <dbReference type="NCBI Taxonomy" id="1263870"/>
    <lineage>
        <taxon>Bacteria</taxon>
        <taxon>Pseudomonadati</taxon>
        <taxon>Planctomycetota</taxon>
        <taxon>Planctomycetia</taxon>
        <taxon>Pirellulales</taxon>
        <taxon>Pirellulaceae</taxon>
        <taxon>Rhodopirellula</taxon>
    </lineage>
</organism>
<proteinExistence type="predicted"/>
<accession>M5U3V9</accession>
<sequence length="44" mass="4952">MRNRGGLIEYPAELTPVSIQRLCGRAIIIHPNQDNSKRKHASPL</sequence>
<dbReference type="Proteomes" id="UP000011885">
    <property type="component" value="Unassembled WGS sequence"/>
</dbReference>
<reference evidence="1 2" key="1">
    <citation type="journal article" date="2013" name="Mar. Genomics">
        <title>Expression of sulfatases in Rhodopirellula baltica and the diversity of sulfatases in the genus Rhodopirellula.</title>
        <authorList>
            <person name="Wegner C.E."/>
            <person name="Richter-Heitmann T."/>
            <person name="Klindworth A."/>
            <person name="Klockow C."/>
            <person name="Richter M."/>
            <person name="Achstetter T."/>
            <person name="Glockner F.O."/>
            <person name="Harder J."/>
        </authorList>
    </citation>
    <scope>NUCLEOTIDE SEQUENCE [LARGE SCALE GENOMIC DNA]</scope>
    <source>
        <strain evidence="1 2">SM41</strain>
    </source>
</reference>
<evidence type="ECO:0000313" key="2">
    <source>
        <dbReference type="Proteomes" id="UP000011885"/>
    </source>
</evidence>
<evidence type="ECO:0000313" key="1">
    <source>
        <dbReference type="EMBL" id="EMI56137.1"/>
    </source>
</evidence>
<protein>
    <submittedName>
        <fullName evidence="1">Uncharacterized protein</fullName>
    </submittedName>
</protein>
<name>M5U3V9_9BACT</name>
<dbReference type="EMBL" id="ANOH01000169">
    <property type="protein sequence ID" value="EMI56137.1"/>
    <property type="molecule type" value="Genomic_DNA"/>
</dbReference>
<gene>
    <name evidence="1" type="ORF">RSSM_02472</name>
</gene>
<comment type="caution">
    <text evidence="1">The sequence shown here is derived from an EMBL/GenBank/DDBJ whole genome shotgun (WGS) entry which is preliminary data.</text>
</comment>